<protein>
    <submittedName>
        <fullName evidence="6">TraR/DksA family transcriptional regulator</fullName>
    </submittedName>
</protein>
<sequence>MPSPSMTEENLRYSREDLAEFDKIIQDKLTAARKELSFIKETLTRNNESGTDTTAASLKVLEDGAETAEKESLNQLASRQMKFIQQLENAQLRIKNGTYGVCIGTGKLIPKERLRAVPHTQHSIEAKMARRD</sequence>
<evidence type="ECO:0000256" key="3">
    <source>
        <dbReference type="ARBA" id="ARBA00022833"/>
    </source>
</evidence>
<keyword evidence="2" id="KW-0863">Zinc-finger</keyword>
<proteinExistence type="predicted"/>
<keyword evidence="1" id="KW-0479">Metal-binding</keyword>
<evidence type="ECO:0000256" key="4">
    <source>
        <dbReference type="PROSITE-ProRule" id="PRU00510"/>
    </source>
</evidence>
<evidence type="ECO:0000256" key="2">
    <source>
        <dbReference type="ARBA" id="ARBA00022771"/>
    </source>
</evidence>
<dbReference type="Gene3D" id="1.20.120.910">
    <property type="entry name" value="DksA, coiled-coil domain"/>
    <property type="match status" value="1"/>
</dbReference>
<comment type="caution">
    <text evidence="6">The sequence shown here is derived from an EMBL/GenBank/DDBJ whole genome shotgun (WGS) entry which is preliminary data.</text>
</comment>
<dbReference type="RefSeq" id="WP_382311045.1">
    <property type="nucleotide sequence ID" value="NZ_JBHUFD010000001.1"/>
</dbReference>
<name>A0ABW4QMX2_9BACT</name>
<dbReference type="PANTHER" id="PTHR33823">
    <property type="entry name" value="RNA POLYMERASE-BINDING TRANSCRIPTION FACTOR DKSA-RELATED"/>
    <property type="match status" value="1"/>
</dbReference>
<dbReference type="EMBL" id="JBHUFD010000001">
    <property type="protein sequence ID" value="MFD1870887.1"/>
    <property type="molecule type" value="Genomic_DNA"/>
</dbReference>
<evidence type="ECO:0000313" key="6">
    <source>
        <dbReference type="EMBL" id="MFD1870887.1"/>
    </source>
</evidence>
<keyword evidence="3" id="KW-0862">Zinc</keyword>
<keyword evidence="7" id="KW-1185">Reference proteome</keyword>
<feature type="domain" description="Zinc finger DksA/TraR C4-type" evidence="5">
    <location>
        <begin position="97"/>
        <end position="127"/>
    </location>
</feature>
<reference evidence="7" key="1">
    <citation type="journal article" date="2019" name="Int. J. Syst. Evol. Microbiol.">
        <title>The Global Catalogue of Microorganisms (GCM) 10K type strain sequencing project: providing services to taxonomists for standard genome sequencing and annotation.</title>
        <authorList>
            <consortium name="The Broad Institute Genomics Platform"/>
            <consortium name="The Broad Institute Genome Sequencing Center for Infectious Disease"/>
            <person name="Wu L."/>
            <person name="Ma J."/>
        </authorList>
    </citation>
    <scope>NUCLEOTIDE SEQUENCE [LARGE SCALE GENOMIC DNA]</scope>
    <source>
        <strain evidence="7">CGMCC 1.15795</strain>
    </source>
</reference>
<dbReference type="Pfam" id="PF01258">
    <property type="entry name" value="zf-dskA_traR"/>
    <property type="match status" value="1"/>
</dbReference>
<accession>A0ABW4QMX2</accession>
<evidence type="ECO:0000256" key="1">
    <source>
        <dbReference type="ARBA" id="ARBA00022723"/>
    </source>
</evidence>
<gene>
    <name evidence="6" type="ORF">ACFSDX_00505</name>
</gene>
<dbReference type="PROSITE" id="PS51128">
    <property type="entry name" value="ZF_DKSA_2"/>
    <property type="match status" value="1"/>
</dbReference>
<dbReference type="InterPro" id="IPR000962">
    <property type="entry name" value="Znf_DskA_TraR"/>
</dbReference>
<dbReference type="Proteomes" id="UP001597197">
    <property type="component" value="Unassembled WGS sequence"/>
</dbReference>
<organism evidence="6 7">
    <name type="scientific">Hymenobacter bucti</name>
    <dbReference type="NCBI Taxonomy" id="1844114"/>
    <lineage>
        <taxon>Bacteria</taxon>
        <taxon>Pseudomonadati</taxon>
        <taxon>Bacteroidota</taxon>
        <taxon>Cytophagia</taxon>
        <taxon>Cytophagales</taxon>
        <taxon>Hymenobacteraceae</taxon>
        <taxon>Hymenobacter</taxon>
    </lineage>
</organism>
<feature type="zinc finger region" description="dksA C4-type" evidence="4">
    <location>
        <begin position="102"/>
        <end position="126"/>
    </location>
</feature>
<evidence type="ECO:0000259" key="5">
    <source>
        <dbReference type="Pfam" id="PF01258"/>
    </source>
</evidence>
<evidence type="ECO:0000313" key="7">
    <source>
        <dbReference type="Proteomes" id="UP001597197"/>
    </source>
</evidence>
<dbReference type="PANTHER" id="PTHR33823:SF2">
    <property type="entry name" value="RNA POLYMERASE-BINDING TRANSCRIPTION FACTOR DKSA"/>
    <property type="match status" value="1"/>
</dbReference>